<reference evidence="7" key="1">
    <citation type="journal article" date="2019" name="bioRxiv">
        <title>The Genome of the Zebra Mussel, Dreissena polymorpha: A Resource for Invasive Species Research.</title>
        <authorList>
            <person name="McCartney M.A."/>
            <person name="Auch B."/>
            <person name="Kono T."/>
            <person name="Mallez S."/>
            <person name="Zhang Y."/>
            <person name="Obille A."/>
            <person name="Becker A."/>
            <person name="Abrahante J.E."/>
            <person name="Garbe J."/>
            <person name="Badalamenti J.P."/>
            <person name="Herman A."/>
            <person name="Mangelson H."/>
            <person name="Liachko I."/>
            <person name="Sullivan S."/>
            <person name="Sone E.D."/>
            <person name="Koren S."/>
            <person name="Silverstein K.A.T."/>
            <person name="Beckman K.B."/>
            <person name="Gohl D.M."/>
        </authorList>
    </citation>
    <scope>NUCLEOTIDE SEQUENCE</scope>
    <source>
        <strain evidence="7">Duluth1</strain>
        <tissue evidence="7">Whole animal</tissue>
    </source>
</reference>
<accession>A0A9D4LRS9</accession>
<evidence type="ECO:0000256" key="4">
    <source>
        <dbReference type="ARBA" id="ARBA00022777"/>
    </source>
</evidence>
<organism evidence="7 8">
    <name type="scientific">Dreissena polymorpha</name>
    <name type="common">Zebra mussel</name>
    <name type="synonym">Mytilus polymorpha</name>
    <dbReference type="NCBI Taxonomy" id="45954"/>
    <lineage>
        <taxon>Eukaryota</taxon>
        <taxon>Metazoa</taxon>
        <taxon>Spiralia</taxon>
        <taxon>Lophotrochozoa</taxon>
        <taxon>Mollusca</taxon>
        <taxon>Bivalvia</taxon>
        <taxon>Autobranchia</taxon>
        <taxon>Heteroconchia</taxon>
        <taxon>Euheterodonta</taxon>
        <taxon>Imparidentia</taxon>
        <taxon>Neoheterodontei</taxon>
        <taxon>Myida</taxon>
        <taxon>Dreissenoidea</taxon>
        <taxon>Dreissenidae</taxon>
        <taxon>Dreissena</taxon>
    </lineage>
</organism>
<dbReference type="AlphaFoldDB" id="A0A9D4LRS9"/>
<evidence type="ECO:0000256" key="2">
    <source>
        <dbReference type="ARBA" id="ARBA00022679"/>
    </source>
</evidence>
<dbReference type="Pfam" id="PF01636">
    <property type="entry name" value="APH"/>
    <property type="match status" value="1"/>
</dbReference>
<keyword evidence="5" id="KW-0067">ATP-binding</keyword>
<proteinExistence type="inferred from homology"/>
<feature type="domain" description="Aminoglycoside phosphotransferase" evidence="6">
    <location>
        <begin position="57"/>
        <end position="265"/>
    </location>
</feature>
<keyword evidence="3" id="KW-0547">Nucleotide-binding</keyword>
<reference evidence="7" key="2">
    <citation type="submission" date="2020-11" db="EMBL/GenBank/DDBJ databases">
        <authorList>
            <person name="McCartney M.A."/>
            <person name="Auch B."/>
            <person name="Kono T."/>
            <person name="Mallez S."/>
            <person name="Becker A."/>
            <person name="Gohl D.M."/>
            <person name="Silverstein K.A.T."/>
            <person name="Koren S."/>
            <person name="Bechman K.B."/>
            <person name="Herman A."/>
            <person name="Abrahante J.E."/>
            <person name="Garbe J."/>
        </authorList>
    </citation>
    <scope>NUCLEOTIDE SEQUENCE</scope>
    <source>
        <strain evidence="7">Duluth1</strain>
        <tissue evidence="7">Whole animal</tissue>
    </source>
</reference>
<dbReference type="EMBL" id="JAIWYP010000002">
    <property type="protein sequence ID" value="KAH3863065.1"/>
    <property type="molecule type" value="Genomic_DNA"/>
</dbReference>
<keyword evidence="4" id="KW-0418">Kinase</keyword>
<dbReference type="GO" id="GO:0005524">
    <property type="term" value="F:ATP binding"/>
    <property type="evidence" value="ECO:0007669"/>
    <property type="project" value="UniProtKB-KW"/>
</dbReference>
<keyword evidence="8" id="KW-1185">Reference proteome</keyword>
<protein>
    <recommendedName>
        <fullName evidence="6">Aminoglycoside phosphotransferase domain-containing protein</fullName>
    </recommendedName>
</protein>
<comment type="caution">
    <text evidence="7">The sequence shown here is derived from an EMBL/GenBank/DDBJ whole genome shotgun (WGS) entry which is preliminary data.</text>
</comment>
<dbReference type="SUPFAM" id="SSF56112">
    <property type="entry name" value="Protein kinase-like (PK-like)"/>
    <property type="match status" value="1"/>
</dbReference>
<evidence type="ECO:0000259" key="6">
    <source>
        <dbReference type="Pfam" id="PF01636"/>
    </source>
</evidence>
<dbReference type="PANTHER" id="PTHR34273">
    <property type="entry name" value="METHYLTHIORIBOSE KINASE"/>
    <property type="match status" value="1"/>
</dbReference>
<evidence type="ECO:0000313" key="8">
    <source>
        <dbReference type="Proteomes" id="UP000828390"/>
    </source>
</evidence>
<dbReference type="PANTHER" id="PTHR34273:SF2">
    <property type="entry name" value="METHYLTHIORIBOSE KINASE"/>
    <property type="match status" value="1"/>
</dbReference>
<evidence type="ECO:0000256" key="5">
    <source>
        <dbReference type="ARBA" id="ARBA00022840"/>
    </source>
</evidence>
<dbReference type="Proteomes" id="UP000828390">
    <property type="component" value="Unassembled WGS sequence"/>
</dbReference>
<sequence length="384" mass="43175">MDIIWITKAKQCHQELGFNEADEIRCEEIGDGNLNDVAQLYTHDDEGNLVRSVIVKHSLPYIKCLGPGFPCSEARTAVEYQALVKFHTLSPGSVPTPYLYDQGIHSMFMEDLRGYKVMRTELMEGAFKMSWVSDVAIHLADVHRQTHLAVIGQEALTTLAKQFENIDMVTLTKQYVFTFPFLCEGTNNRCSQEIAEHLDRIYADEQVTSTANRMLKLFLEKKECLLHGDLHTGSIMVDADHARMFDVEFACVGPASFDVGMLLANVIFEYYRHMSIETNNDEHRQFAYLMIDAGKELVSVYLEHMTAFTGLDRATYIENLVSEVAGFAGCEIIRRLVGAAHVTDLEGMPAAQVDCLGAGVRLLQAAHRIHTVDRLLVIALMLAY</sequence>
<keyword evidence="2" id="KW-0808">Transferase</keyword>
<dbReference type="Gene3D" id="3.30.200.20">
    <property type="entry name" value="Phosphorylase Kinase, domain 1"/>
    <property type="match status" value="1"/>
</dbReference>
<dbReference type="GO" id="GO:0016301">
    <property type="term" value="F:kinase activity"/>
    <property type="evidence" value="ECO:0007669"/>
    <property type="project" value="UniProtKB-KW"/>
</dbReference>
<comment type="similarity">
    <text evidence="1">Belongs to the methylthioribose kinase family.</text>
</comment>
<evidence type="ECO:0000256" key="3">
    <source>
        <dbReference type="ARBA" id="ARBA00022741"/>
    </source>
</evidence>
<name>A0A9D4LRS9_DREPO</name>
<gene>
    <name evidence="7" type="ORF">DPMN_026042</name>
</gene>
<dbReference type="Gene3D" id="3.90.1200.10">
    <property type="match status" value="1"/>
</dbReference>
<evidence type="ECO:0000256" key="1">
    <source>
        <dbReference type="ARBA" id="ARBA00010165"/>
    </source>
</evidence>
<evidence type="ECO:0000313" key="7">
    <source>
        <dbReference type="EMBL" id="KAH3863065.1"/>
    </source>
</evidence>
<dbReference type="InterPro" id="IPR011009">
    <property type="entry name" value="Kinase-like_dom_sf"/>
</dbReference>
<dbReference type="InterPro" id="IPR002575">
    <property type="entry name" value="Aminoglycoside_PTrfase"/>
</dbReference>